<dbReference type="InterPro" id="IPR003870">
    <property type="entry name" value="DUF222"/>
</dbReference>
<feature type="region of interest" description="Disordered" evidence="1">
    <location>
        <begin position="159"/>
        <end position="180"/>
    </location>
</feature>
<organism evidence="3 4">
    <name type="scientific">Nocardia seriolae</name>
    <dbReference type="NCBI Taxonomy" id="37332"/>
    <lineage>
        <taxon>Bacteria</taxon>
        <taxon>Bacillati</taxon>
        <taxon>Actinomycetota</taxon>
        <taxon>Actinomycetes</taxon>
        <taxon>Mycobacteriales</taxon>
        <taxon>Nocardiaceae</taxon>
        <taxon>Nocardia</taxon>
    </lineage>
</organism>
<dbReference type="AlphaFoldDB" id="A0ABC8B2D6"/>
<dbReference type="Pfam" id="PF02720">
    <property type="entry name" value="DUF222"/>
    <property type="match status" value="1"/>
</dbReference>
<evidence type="ECO:0000313" key="4">
    <source>
        <dbReference type="Proteomes" id="UP000180166"/>
    </source>
</evidence>
<dbReference type="Proteomes" id="UP000180166">
    <property type="component" value="Chromosome"/>
</dbReference>
<gene>
    <name evidence="3" type="ORF">NS506_06705</name>
</gene>
<evidence type="ECO:0000313" key="3">
    <source>
        <dbReference type="EMBL" id="APB00736.1"/>
    </source>
</evidence>
<accession>A0ABC8B2D6</accession>
<feature type="compositionally biased region" description="Basic and acidic residues" evidence="1">
    <location>
        <begin position="170"/>
        <end position="180"/>
    </location>
</feature>
<name>A0ABC8B2D6_9NOCA</name>
<proteinExistence type="predicted"/>
<sequence length="324" mass="35187">MVLDDITTADAIAMVSRATDTLLNDSLAPFIDDNSVALMREWETTKRRMAAVEHRMVAQVNRRALPEKAGWKNHTAKYLEQTLRIGHADAHGRVTAEQALGVRQEAGQILEPVLAWTAAIQEMGLISTDHVRQIAKVMKRIPQGVDAVLRAEAARDVSRPALTPGYAPPRTHEGERDPRTIDAGGSFGCCSSGWLYRMPRALQCSHRNGYGGGEGLPRVGAAPGVAGGPRLADAVNPPRAQPYPVAVGVGSWCAQRNDYRATVVFGDEFAGSDRFAELSDAVECGRHGRHLNRVGRHMVRPRSGSCPCSTPTATRWRSRGISLD</sequence>
<protein>
    <recommendedName>
        <fullName evidence="2">DUF222 domain-containing protein</fullName>
    </recommendedName>
</protein>
<evidence type="ECO:0000259" key="2">
    <source>
        <dbReference type="Pfam" id="PF02720"/>
    </source>
</evidence>
<evidence type="ECO:0000256" key="1">
    <source>
        <dbReference type="SAM" id="MobiDB-lite"/>
    </source>
</evidence>
<dbReference type="KEGG" id="nsr:NS506_06705"/>
<feature type="domain" description="DUF222" evidence="2">
    <location>
        <begin position="38"/>
        <end position="156"/>
    </location>
</feature>
<dbReference type="EMBL" id="CP017839">
    <property type="protein sequence ID" value="APB00736.1"/>
    <property type="molecule type" value="Genomic_DNA"/>
</dbReference>
<reference evidence="3 4" key="1">
    <citation type="submission" date="2016-10" db="EMBL/GenBank/DDBJ databases">
        <title>Genome sequence of Nocardia seriolae strain EM150506, isolated from Anguila japonica.</title>
        <authorList>
            <person name="Han H.-J."/>
        </authorList>
    </citation>
    <scope>NUCLEOTIDE SEQUENCE [LARGE SCALE GENOMIC DNA]</scope>
    <source>
        <strain evidence="3 4">EM150506</strain>
    </source>
</reference>